<comment type="caution">
    <text evidence="1">The sequence shown here is derived from an EMBL/GenBank/DDBJ whole genome shotgun (WGS) entry which is preliminary data.</text>
</comment>
<sequence length="151" mass="16729">MAARLLELFFVIDVTDLLPGLVIPTLVIHRRGDRPVPMVHGRELATRIPNARFVLLDGTIHFPWLGNVDDVLLPLFDFLGDHPLPASAPDRQSPAVTAAVAPKARRVRAHTVSCCTICNRSSPGFSRRDAGWASPKSICPWRYWKSGAEAW</sequence>
<proteinExistence type="predicted"/>
<dbReference type="SUPFAM" id="SSF53474">
    <property type="entry name" value="alpha/beta-Hydrolases"/>
    <property type="match status" value="1"/>
</dbReference>
<name>A0AA41UHF5_9BACT</name>
<dbReference type="RefSeq" id="WP_246902929.1">
    <property type="nucleotide sequence ID" value="NZ_JALJRB010000002.1"/>
</dbReference>
<dbReference type="Gene3D" id="3.40.50.1820">
    <property type="entry name" value="alpha/beta hydrolase"/>
    <property type="match status" value="1"/>
</dbReference>
<dbReference type="Proteomes" id="UP001165427">
    <property type="component" value="Unassembled WGS sequence"/>
</dbReference>
<organism evidence="1 2">
    <name type="scientific">Desulfatitalea alkaliphila</name>
    <dbReference type="NCBI Taxonomy" id="2929485"/>
    <lineage>
        <taxon>Bacteria</taxon>
        <taxon>Pseudomonadati</taxon>
        <taxon>Thermodesulfobacteriota</taxon>
        <taxon>Desulfobacteria</taxon>
        <taxon>Desulfobacterales</taxon>
        <taxon>Desulfosarcinaceae</taxon>
        <taxon>Desulfatitalea</taxon>
    </lineage>
</organism>
<dbReference type="EMBL" id="JALJRB010000002">
    <property type="protein sequence ID" value="MCJ8499560.1"/>
    <property type="molecule type" value="Genomic_DNA"/>
</dbReference>
<reference evidence="1" key="1">
    <citation type="submission" date="2022-04" db="EMBL/GenBank/DDBJ databases">
        <title>Desulfatitalea alkaliphila sp. nov., a novel anaerobic sulfate-reducing bacterium isolated from terrestrial mud volcano, Taman Peninsula, Russia.</title>
        <authorList>
            <person name="Khomyakova M.A."/>
            <person name="Merkel A.Y."/>
            <person name="Slobodkin A.I."/>
        </authorList>
    </citation>
    <scope>NUCLEOTIDE SEQUENCE</scope>
    <source>
        <strain evidence="1">M08but</strain>
    </source>
</reference>
<evidence type="ECO:0000313" key="1">
    <source>
        <dbReference type="EMBL" id="MCJ8499560.1"/>
    </source>
</evidence>
<keyword evidence="2" id="KW-1185">Reference proteome</keyword>
<dbReference type="GO" id="GO:0016787">
    <property type="term" value="F:hydrolase activity"/>
    <property type="evidence" value="ECO:0007669"/>
    <property type="project" value="UniProtKB-KW"/>
</dbReference>
<protein>
    <submittedName>
        <fullName evidence="1">Alpha/beta hydrolase</fullName>
    </submittedName>
</protein>
<keyword evidence="1" id="KW-0378">Hydrolase</keyword>
<gene>
    <name evidence="1" type="ORF">MRX98_03160</name>
</gene>
<accession>A0AA41UHF5</accession>
<dbReference type="InterPro" id="IPR029058">
    <property type="entry name" value="AB_hydrolase_fold"/>
</dbReference>
<evidence type="ECO:0000313" key="2">
    <source>
        <dbReference type="Proteomes" id="UP001165427"/>
    </source>
</evidence>
<dbReference type="AlphaFoldDB" id="A0AA41UHF5"/>